<keyword evidence="1" id="KW-0808">Transferase</keyword>
<protein>
    <submittedName>
        <fullName evidence="1">Acylneuraminate cytidylyltransferase family protein</fullName>
        <ecNumber evidence="1">2.7.7.-</ecNumber>
    </submittedName>
</protein>
<dbReference type="RefSeq" id="WP_210814646.1">
    <property type="nucleotide sequence ID" value="NZ_JARRYG010000007.1"/>
</dbReference>
<keyword evidence="1" id="KW-0548">Nucleotidyltransferase</keyword>
<dbReference type="Proteomes" id="UP001156701">
    <property type="component" value="Unassembled WGS sequence"/>
</dbReference>
<reference evidence="2" key="2">
    <citation type="submission" date="2023-07" db="EMBL/GenBank/DDBJ databases">
        <authorList>
            <person name="Yang W."/>
            <person name="Chen J."/>
            <person name="Ji P."/>
            <person name="Hu F."/>
        </authorList>
    </citation>
    <scope>NUCLEOTIDE SEQUENCE</scope>
    <source>
        <strain evidence="2">CRE-138-0111</strain>
    </source>
</reference>
<proteinExistence type="predicted"/>
<comment type="caution">
    <text evidence="1">The sequence shown here is derived from an EMBL/GenBank/DDBJ whole genome shotgun (WGS) entry which is preliminary data.</text>
</comment>
<sequence length="233" mass="26463">MINNKKIIAIIPARGGSKRLPRKNILPLAGKPLINWTIEAALASKYIDKVIVSTDDLKIQEIAQKAGGDVPELRPENLSTDTATTQDVVFYTLDKFSNDEDIVVILQPTSPLRNHNHIDDALELFEKKCAFSVVSVTPCEHSPLWCNTLPIDKSMANFLTKEAMNRSQDLEQYYRINGAIYIFNIAKLVKYNEIRYTPKSFSYIMENKYSIDIDNYLDFKIAETIVQDKDSNA</sequence>
<dbReference type="EMBL" id="JAUQTG010000007">
    <property type="protein sequence ID" value="MDO7857274.1"/>
    <property type="molecule type" value="Genomic_DNA"/>
</dbReference>
<name>A0AA42FNA7_9GAMM</name>
<dbReference type="InterPro" id="IPR003329">
    <property type="entry name" value="Cytidylyl_trans"/>
</dbReference>
<evidence type="ECO:0000313" key="2">
    <source>
        <dbReference type="EMBL" id="MDO7857274.1"/>
    </source>
</evidence>
<dbReference type="EMBL" id="JARRYG010000007">
    <property type="protein sequence ID" value="MDG4696233.1"/>
    <property type="molecule type" value="Genomic_DNA"/>
</dbReference>
<dbReference type="PANTHER" id="PTHR21485">
    <property type="entry name" value="HAD SUPERFAMILY MEMBERS CMAS AND KDSC"/>
    <property type="match status" value="1"/>
</dbReference>
<evidence type="ECO:0000313" key="4">
    <source>
        <dbReference type="Proteomes" id="UP001176478"/>
    </source>
</evidence>
<dbReference type="Gene3D" id="3.90.550.10">
    <property type="entry name" value="Spore Coat Polysaccharide Biosynthesis Protein SpsA, Chain A"/>
    <property type="match status" value="1"/>
</dbReference>
<dbReference type="CDD" id="cd02513">
    <property type="entry name" value="CMP-NeuAc_Synthase"/>
    <property type="match status" value="1"/>
</dbReference>
<dbReference type="InterPro" id="IPR050793">
    <property type="entry name" value="CMP-NeuNAc_synthase"/>
</dbReference>
<accession>A0AA42FNA7</accession>
<dbReference type="InterPro" id="IPR029044">
    <property type="entry name" value="Nucleotide-diphossugar_trans"/>
</dbReference>
<reference evidence="2" key="3">
    <citation type="journal article" date="2024" name="Int. J. Antimicrob. Agents">
        <title>Identification of a novel Providencia species showing multi-drug-resistant in three patients with hospital-acquired infection.</title>
        <authorList>
            <person name="Yang W."/>
            <person name="Chen J."/>
            <person name="Yang F."/>
            <person name="Ji P."/>
            <person name="Shen S."/>
            <person name="Yin D."/>
            <person name="Hu F."/>
        </authorList>
    </citation>
    <scope>NUCLEOTIDE SEQUENCE</scope>
    <source>
        <strain evidence="2">CRE-138-0111</strain>
    </source>
</reference>
<keyword evidence="4" id="KW-1185">Reference proteome</keyword>
<dbReference type="Proteomes" id="UP001176478">
    <property type="component" value="Unassembled WGS sequence"/>
</dbReference>
<gene>
    <name evidence="1" type="ORF">P7V44_08275</name>
    <name evidence="2" type="ORF">Q5E86_13145</name>
</gene>
<dbReference type="SUPFAM" id="SSF53448">
    <property type="entry name" value="Nucleotide-diphospho-sugar transferases"/>
    <property type="match status" value="1"/>
</dbReference>
<dbReference type="PANTHER" id="PTHR21485:SF6">
    <property type="entry name" value="N-ACYLNEURAMINATE CYTIDYLYLTRANSFERASE-RELATED"/>
    <property type="match status" value="1"/>
</dbReference>
<evidence type="ECO:0000313" key="3">
    <source>
        <dbReference type="Proteomes" id="UP001156701"/>
    </source>
</evidence>
<dbReference type="EC" id="2.7.7.-" evidence="1"/>
<evidence type="ECO:0000313" key="1">
    <source>
        <dbReference type="EMBL" id="MDG4696233.1"/>
    </source>
</evidence>
<organism evidence="1 3">
    <name type="scientific">Providencia huashanensis</name>
    <dbReference type="NCBI Taxonomy" id="3037798"/>
    <lineage>
        <taxon>Bacteria</taxon>
        <taxon>Pseudomonadati</taxon>
        <taxon>Pseudomonadota</taxon>
        <taxon>Gammaproteobacteria</taxon>
        <taxon>Enterobacterales</taxon>
        <taxon>Morganellaceae</taxon>
        <taxon>Providencia</taxon>
    </lineage>
</organism>
<reference evidence="1" key="1">
    <citation type="submission" date="2023-03" db="EMBL/GenBank/DDBJ databases">
        <title>a new species belonging to Providencia genus.</title>
        <authorList>
            <person name="Yang W."/>
            <person name="Hu F."/>
            <person name="Shen S."/>
            <person name="Ding L."/>
            <person name="Yin D."/>
        </authorList>
    </citation>
    <scope>NUCLEOTIDE SEQUENCE</scope>
    <source>
        <strain evidence="1">CRE-3FA-0001</strain>
    </source>
</reference>
<dbReference type="GO" id="GO:0008781">
    <property type="term" value="F:N-acylneuraminate cytidylyltransferase activity"/>
    <property type="evidence" value="ECO:0007669"/>
    <property type="project" value="TreeGrafter"/>
</dbReference>
<dbReference type="AlphaFoldDB" id="A0AA42FNA7"/>
<dbReference type="Pfam" id="PF02348">
    <property type="entry name" value="CTP_transf_3"/>
    <property type="match status" value="1"/>
</dbReference>